<evidence type="ECO:0000259" key="10">
    <source>
        <dbReference type="PROSITE" id="PS50189"/>
    </source>
</evidence>
<evidence type="ECO:0000313" key="11">
    <source>
        <dbReference type="EMBL" id="CAJ0947313.1"/>
    </source>
</evidence>
<feature type="disulfide bond" evidence="7">
    <location>
        <begin position="165"/>
        <end position="192"/>
    </location>
</feature>
<dbReference type="InterPro" id="IPR000859">
    <property type="entry name" value="CUB_dom"/>
</dbReference>
<dbReference type="CDD" id="cd03576">
    <property type="entry name" value="NTR_PCOLCE"/>
    <property type="match status" value="1"/>
</dbReference>
<evidence type="ECO:0000256" key="1">
    <source>
        <dbReference type="ARBA" id="ARBA00004613"/>
    </source>
</evidence>
<feature type="compositionally biased region" description="Low complexity" evidence="8">
    <location>
        <begin position="365"/>
        <end position="387"/>
    </location>
</feature>
<sequence>MSGRSGRDTSLDCLTSGPGNLASLACMGIVSSQHKSTHPEKTSTIMPEFLCGGDLSGESGYIASEGFPSYYPHNKKCVWKITVPEGHVVILSFRVLDMESDPTCRYDYLNIYNGHDTGSQRLARVCGTFRPGALMSTGSQMMDCWRWCQMKEPEDVGSWSDNLLCGGKFEKPQGSITSPNWPENNYPSGVSCSWHIVAPKDQLSFGKFDIEEDSYCRYDYLAIFNGGATDNNLQIGKFCGDVPPATIYSDGNEMLVQFVSDLSVTADGFEAVYRMKDVLKCRRKPPNPSPPPRVSSTRPGQRHPQNLSPPQNPQLNPPRNLHKNPARKTIAEATPKPTAKSSQKPTAKPIEKATPKPNAKPKPTKPASTAKPKVRGSAAPAAAGSAAKCPEKCRKTGTLGSHFCASQFVLTGSVKTLVKGEEEGTLLASINIIQTYKEGDLNIQKAGKIMSVQIMNECPKCPILKKGASYLFMGKVDDFGRGRIVGDSFVITYRAQQHQILTSIAKKPC</sequence>
<dbReference type="SUPFAM" id="SSF50242">
    <property type="entry name" value="TIMP-like"/>
    <property type="match status" value="1"/>
</dbReference>
<dbReference type="Gene3D" id="2.40.50.120">
    <property type="match status" value="1"/>
</dbReference>
<gene>
    <name evidence="11" type="ORF">RIMI_LOCUS11641185</name>
</gene>
<feature type="domain" description="CUB" evidence="9">
    <location>
        <begin position="51"/>
        <end position="142"/>
    </location>
</feature>
<evidence type="ECO:0008006" key="13">
    <source>
        <dbReference type="Google" id="ProtNLM"/>
    </source>
</evidence>
<dbReference type="InterPro" id="IPR035814">
    <property type="entry name" value="NTR_PCOLCE"/>
</dbReference>
<dbReference type="PROSITE" id="PS01180">
    <property type="entry name" value="CUB"/>
    <property type="match status" value="2"/>
</dbReference>
<feature type="compositionally biased region" description="Low complexity" evidence="8">
    <location>
        <begin position="294"/>
        <end position="309"/>
    </location>
</feature>
<dbReference type="PANTHER" id="PTHR24251">
    <property type="entry name" value="OVOCHYMASE-RELATED"/>
    <property type="match status" value="1"/>
</dbReference>
<evidence type="ECO:0000256" key="6">
    <source>
        <dbReference type="ARBA" id="ARBA00023180"/>
    </source>
</evidence>
<accession>A0ABN9LPK6</accession>
<keyword evidence="3" id="KW-0732">Signal</keyword>
<feature type="region of interest" description="Disordered" evidence="8">
    <location>
        <begin position="280"/>
        <end position="390"/>
    </location>
</feature>
<dbReference type="CDD" id="cd00041">
    <property type="entry name" value="CUB"/>
    <property type="match status" value="2"/>
</dbReference>
<organism evidence="11 12">
    <name type="scientific">Ranitomeya imitator</name>
    <name type="common">mimic poison frog</name>
    <dbReference type="NCBI Taxonomy" id="111125"/>
    <lineage>
        <taxon>Eukaryota</taxon>
        <taxon>Metazoa</taxon>
        <taxon>Chordata</taxon>
        <taxon>Craniata</taxon>
        <taxon>Vertebrata</taxon>
        <taxon>Euteleostomi</taxon>
        <taxon>Amphibia</taxon>
        <taxon>Batrachia</taxon>
        <taxon>Anura</taxon>
        <taxon>Neobatrachia</taxon>
        <taxon>Hyloidea</taxon>
        <taxon>Dendrobatidae</taxon>
        <taxon>Dendrobatinae</taxon>
        <taxon>Ranitomeya</taxon>
    </lineage>
</organism>
<dbReference type="InterPro" id="IPR008993">
    <property type="entry name" value="TIMP-like_OB-fold"/>
</dbReference>
<dbReference type="Proteomes" id="UP001176940">
    <property type="component" value="Unassembled WGS sequence"/>
</dbReference>
<evidence type="ECO:0000256" key="5">
    <source>
        <dbReference type="ARBA" id="ARBA00023157"/>
    </source>
</evidence>
<keyword evidence="5 7" id="KW-1015">Disulfide bond</keyword>
<dbReference type="SMART" id="SM00643">
    <property type="entry name" value="C345C"/>
    <property type="match status" value="1"/>
</dbReference>
<evidence type="ECO:0000259" key="9">
    <source>
        <dbReference type="PROSITE" id="PS01180"/>
    </source>
</evidence>
<dbReference type="InterPro" id="IPR018933">
    <property type="entry name" value="Netrin_module_non-TIMP"/>
</dbReference>
<feature type="domain" description="CUB" evidence="9">
    <location>
        <begin position="165"/>
        <end position="276"/>
    </location>
</feature>
<evidence type="ECO:0000313" key="12">
    <source>
        <dbReference type="Proteomes" id="UP001176940"/>
    </source>
</evidence>
<name>A0ABN9LPK6_9NEOB</name>
<evidence type="ECO:0000256" key="2">
    <source>
        <dbReference type="ARBA" id="ARBA00022525"/>
    </source>
</evidence>
<keyword evidence="12" id="KW-1185">Reference proteome</keyword>
<evidence type="ECO:0000256" key="4">
    <source>
        <dbReference type="ARBA" id="ARBA00022737"/>
    </source>
</evidence>
<dbReference type="PROSITE" id="PS51257">
    <property type="entry name" value="PROKAR_LIPOPROTEIN"/>
    <property type="match status" value="1"/>
</dbReference>
<dbReference type="InterPro" id="IPR035914">
    <property type="entry name" value="Sperma_CUB_dom_sf"/>
</dbReference>
<dbReference type="PANTHER" id="PTHR24251:SF24">
    <property type="entry name" value="PROCOLLAGEN C-ENDOPEPTIDASE ENHANCER 1"/>
    <property type="match status" value="1"/>
</dbReference>
<reference evidence="11" key="1">
    <citation type="submission" date="2023-07" db="EMBL/GenBank/DDBJ databases">
        <authorList>
            <person name="Stuckert A."/>
        </authorList>
    </citation>
    <scope>NUCLEOTIDE SEQUENCE</scope>
</reference>
<keyword evidence="6" id="KW-0325">Glycoprotein</keyword>
<keyword evidence="2" id="KW-0964">Secreted</keyword>
<evidence type="ECO:0000256" key="8">
    <source>
        <dbReference type="SAM" id="MobiDB-lite"/>
    </source>
</evidence>
<proteinExistence type="predicted"/>
<dbReference type="Pfam" id="PF00431">
    <property type="entry name" value="CUB"/>
    <property type="match status" value="2"/>
</dbReference>
<dbReference type="Pfam" id="PF01759">
    <property type="entry name" value="NTR"/>
    <property type="match status" value="1"/>
</dbReference>
<dbReference type="EMBL" id="CAUEEQ010026588">
    <property type="protein sequence ID" value="CAJ0947313.1"/>
    <property type="molecule type" value="Genomic_DNA"/>
</dbReference>
<evidence type="ECO:0000256" key="7">
    <source>
        <dbReference type="PROSITE-ProRule" id="PRU00059"/>
    </source>
</evidence>
<dbReference type="SUPFAM" id="SSF49854">
    <property type="entry name" value="Spermadhesin, CUB domain"/>
    <property type="match status" value="2"/>
</dbReference>
<dbReference type="Gene3D" id="2.60.120.290">
    <property type="entry name" value="Spermadhesin, CUB domain"/>
    <property type="match status" value="2"/>
</dbReference>
<keyword evidence="4" id="KW-0677">Repeat</keyword>
<dbReference type="InterPro" id="IPR001134">
    <property type="entry name" value="Netrin_domain"/>
</dbReference>
<comment type="subcellular location">
    <subcellularLocation>
        <location evidence="1">Secreted</location>
    </subcellularLocation>
</comment>
<evidence type="ECO:0000256" key="3">
    <source>
        <dbReference type="ARBA" id="ARBA00022729"/>
    </source>
</evidence>
<comment type="caution">
    <text evidence="11">The sequence shown here is derived from an EMBL/GenBank/DDBJ whole genome shotgun (WGS) entry which is preliminary data.</text>
</comment>
<dbReference type="PROSITE" id="PS50189">
    <property type="entry name" value="NTR"/>
    <property type="match status" value="1"/>
</dbReference>
<feature type="domain" description="NTR" evidence="10">
    <location>
        <begin position="389"/>
        <end position="509"/>
    </location>
</feature>
<comment type="caution">
    <text evidence="7">Lacks conserved residue(s) required for the propagation of feature annotation.</text>
</comment>
<dbReference type="SMART" id="SM00042">
    <property type="entry name" value="CUB"/>
    <property type="match status" value="2"/>
</dbReference>
<protein>
    <recommendedName>
        <fullName evidence="13">Procollagen C-endopeptidase enhancer 2</fullName>
    </recommendedName>
</protein>